<dbReference type="AlphaFoldDB" id="A0A4R6BLN6"/>
<evidence type="ECO:0000313" key="2">
    <source>
        <dbReference type="Proteomes" id="UP000295328"/>
    </source>
</evidence>
<name>A0A4R6BLN6_9STAP</name>
<protein>
    <submittedName>
        <fullName evidence="1">Uncharacterized protein</fullName>
    </submittedName>
</protein>
<dbReference type="RefSeq" id="WP_165981918.1">
    <property type="nucleotide sequence ID" value="NZ_BMCC01000002.1"/>
</dbReference>
<dbReference type="EMBL" id="SCWE01000001">
    <property type="protein sequence ID" value="TDM02537.1"/>
    <property type="molecule type" value="Genomic_DNA"/>
</dbReference>
<dbReference type="Proteomes" id="UP000295328">
    <property type="component" value="Unassembled WGS sequence"/>
</dbReference>
<proteinExistence type="predicted"/>
<evidence type="ECO:0000313" key="1">
    <source>
        <dbReference type="EMBL" id="TDM02537.1"/>
    </source>
</evidence>
<comment type="caution">
    <text evidence="1">The sequence shown here is derived from an EMBL/GenBank/DDBJ whole genome shotgun (WGS) entry which is preliminary data.</text>
</comment>
<sequence length="88" mass="10048">MQQAEFDNEAIKLCFECAGTAGTVEVGVGHNRRTNGYINDAREMLSYHGIQKDVPYSFNEIEYINKMPIYKLKSISVELMKETVEKLV</sequence>
<reference evidence="1 2" key="1">
    <citation type="submission" date="2019-01" db="EMBL/GenBank/DDBJ databases">
        <title>Draft genome sequences of the type strains of six Macrococcus species.</title>
        <authorList>
            <person name="Mazhar S."/>
            <person name="Altermann E."/>
            <person name="Hill C."/>
            <person name="Mcauliffe O."/>
        </authorList>
    </citation>
    <scope>NUCLEOTIDE SEQUENCE [LARGE SCALE GENOMIC DNA]</scope>
    <source>
        <strain evidence="1 2">CCM4809</strain>
    </source>
</reference>
<keyword evidence="2" id="KW-1185">Reference proteome</keyword>
<organism evidence="1 2">
    <name type="scientific">Macrococcus hajekii</name>
    <dbReference type="NCBI Taxonomy" id="198482"/>
    <lineage>
        <taxon>Bacteria</taxon>
        <taxon>Bacillati</taxon>
        <taxon>Bacillota</taxon>
        <taxon>Bacilli</taxon>
        <taxon>Bacillales</taxon>
        <taxon>Staphylococcaceae</taxon>
        <taxon>Macrococcus</taxon>
    </lineage>
</organism>
<gene>
    <name evidence="1" type="ORF">ERX37_00120</name>
</gene>
<accession>A0A4R6BLN6</accession>